<feature type="transmembrane region" description="Helical" evidence="1">
    <location>
        <begin position="219"/>
        <end position="238"/>
    </location>
</feature>
<dbReference type="Pfam" id="PF06779">
    <property type="entry name" value="MFS_4"/>
    <property type="match status" value="1"/>
</dbReference>
<dbReference type="RefSeq" id="WP_062407505.1">
    <property type="nucleotide sequence ID" value="NZ_CP013652.1"/>
</dbReference>
<dbReference type="PATRIC" id="fig|162209.4.peg.947"/>
<sequence length="397" mass="41400">MTVWAGRPLGLLISGVLALFIAMGVGRFAYTPILPFMMEQQFFGEAGAGALASANYAGYLAGAVMAAWFSGSERRLGRLKLSLVISVLTTALMGLTTLFPLWLALRFISGFAGAAVFVYASGVVMDGLAGLRGFAGASGVFYGGVGAGIAASGLAVPLLEESFGWQGTWLGLALLCAMLLSTGWRGLQEVGDRRPAPPASGSSGKGFRRVDPRMLRLQLVYGLEGLGYIVTGTFLVAYAQSVPAMKELSYWSWVLVGAAAMPSCWMWSKLQGYWGQERTLFFSMLLQAVGILLPVVFPTASGLAVGAILFGATFMGITTLAVSLARRLAVYDAGRSVGLLTAIYGAGQMAGPAAAGLFAALSGSYRWSLAGAAVIVLIGACIIIIPIHAKGRSTCPM</sequence>
<dbReference type="OrthoDB" id="9797953at2"/>
<feature type="transmembrane region" description="Helical" evidence="1">
    <location>
        <begin position="9"/>
        <end position="30"/>
    </location>
</feature>
<reference evidence="2 3" key="2">
    <citation type="journal article" date="2016" name="Genome Announc.">
        <title>Complete Genome Sequences of Two Interactive Moderate Thermophiles, Paenibacillus napthalenovorans 32O-Y and Paenibacillus sp. 32O-W.</title>
        <authorList>
            <person name="Butler R.R.III."/>
            <person name="Wang J."/>
            <person name="Stark B.C."/>
            <person name="Pombert J.F."/>
        </authorList>
    </citation>
    <scope>NUCLEOTIDE SEQUENCE [LARGE SCALE GENOMIC DNA]</scope>
    <source>
        <strain evidence="2 3">32O-Y</strain>
    </source>
</reference>
<feature type="transmembrane region" description="Helical" evidence="1">
    <location>
        <begin position="165"/>
        <end position="184"/>
    </location>
</feature>
<accession>A0A0U2W181</accession>
<dbReference type="EMBL" id="CP013652">
    <property type="protein sequence ID" value="ALS21269.1"/>
    <property type="molecule type" value="Genomic_DNA"/>
</dbReference>
<feature type="transmembrane region" description="Helical" evidence="1">
    <location>
        <begin position="337"/>
        <end position="361"/>
    </location>
</feature>
<keyword evidence="3" id="KW-1185">Reference proteome</keyword>
<dbReference type="PANTHER" id="PTHR23537:SF1">
    <property type="entry name" value="SUGAR TRANSPORTER"/>
    <property type="match status" value="1"/>
</dbReference>
<dbReference type="PANTHER" id="PTHR23537">
    <property type="match status" value="1"/>
</dbReference>
<evidence type="ECO:0000256" key="1">
    <source>
        <dbReference type="SAM" id="Phobius"/>
    </source>
</evidence>
<keyword evidence="1" id="KW-1133">Transmembrane helix</keyword>
<evidence type="ECO:0000313" key="3">
    <source>
        <dbReference type="Proteomes" id="UP000061660"/>
    </source>
</evidence>
<feature type="transmembrane region" description="Helical" evidence="1">
    <location>
        <begin position="81"/>
        <end position="102"/>
    </location>
</feature>
<dbReference type="Proteomes" id="UP000061660">
    <property type="component" value="Chromosome"/>
</dbReference>
<proteinExistence type="predicted"/>
<feature type="transmembrane region" description="Helical" evidence="1">
    <location>
        <begin position="140"/>
        <end position="159"/>
    </location>
</feature>
<feature type="transmembrane region" description="Helical" evidence="1">
    <location>
        <begin position="303"/>
        <end position="325"/>
    </location>
</feature>
<dbReference type="Gene3D" id="1.20.1250.20">
    <property type="entry name" value="MFS general substrate transporter like domains"/>
    <property type="match status" value="1"/>
</dbReference>
<evidence type="ECO:0000313" key="2">
    <source>
        <dbReference type="EMBL" id="ALS21269.1"/>
    </source>
</evidence>
<dbReference type="InterPro" id="IPR036259">
    <property type="entry name" value="MFS_trans_sf"/>
</dbReference>
<gene>
    <name evidence="2" type="ORF">IJ22_08870</name>
</gene>
<feature type="transmembrane region" description="Helical" evidence="1">
    <location>
        <begin position="50"/>
        <end position="69"/>
    </location>
</feature>
<dbReference type="InterPro" id="IPR010645">
    <property type="entry name" value="MFS_4"/>
</dbReference>
<dbReference type="GO" id="GO:0005886">
    <property type="term" value="C:plasma membrane"/>
    <property type="evidence" value="ECO:0007669"/>
    <property type="project" value="TreeGrafter"/>
</dbReference>
<feature type="transmembrane region" description="Helical" evidence="1">
    <location>
        <begin position="280"/>
        <end position="297"/>
    </location>
</feature>
<keyword evidence="1" id="KW-0812">Transmembrane</keyword>
<dbReference type="AlphaFoldDB" id="A0A0U2W181"/>
<reference evidence="3" key="1">
    <citation type="submission" date="2015-12" db="EMBL/GenBank/DDBJ databases">
        <title>Complete genome sequences of two moderately thermophilic Paenibacillus species.</title>
        <authorList>
            <person name="Butler R.III."/>
            <person name="Wang J."/>
            <person name="Stark B.C."/>
            <person name="Pombert J.-F."/>
        </authorList>
    </citation>
    <scope>NUCLEOTIDE SEQUENCE [LARGE SCALE GENOMIC DNA]</scope>
    <source>
        <strain evidence="3">32O-Y</strain>
    </source>
</reference>
<feature type="transmembrane region" description="Helical" evidence="1">
    <location>
        <begin position="108"/>
        <end position="128"/>
    </location>
</feature>
<keyword evidence="1" id="KW-0472">Membrane</keyword>
<dbReference type="STRING" id="162209.IJ22_08870"/>
<feature type="transmembrane region" description="Helical" evidence="1">
    <location>
        <begin position="250"/>
        <end position="268"/>
    </location>
</feature>
<feature type="transmembrane region" description="Helical" evidence="1">
    <location>
        <begin position="367"/>
        <end position="387"/>
    </location>
</feature>
<protein>
    <submittedName>
        <fullName evidence="2">MFS transporter</fullName>
    </submittedName>
</protein>
<organism evidence="2 3">
    <name type="scientific">Paenibacillus naphthalenovorans</name>
    <dbReference type="NCBI Taxonomy" id="162209"/>
    <lineage>
        <taxon>Bacteria</taxon>
        <taxon>Bacillati</taxon>
        <taxon>Bacillota</taxon>
        <taxon>Bacilli</taxon>
        <taxon>Bacillales</taxon>
        <taxon>Paenibacillaceae</taxon>
        <taxon>Paenibacillus</taxon>
    </lineage>
</organism>
<name>A0A0U2W181_9BACL</name>
<dbReference type="KEGG" id="pnp:IJ22_08870"/>
<dbReference type="SUPFAM" id="SSF103473">
    <property type="entry name" value="MFS general substrate transporter"/>
    <property type="match status" value="1"/>
</dbReference>